<protein>
    <submittedName>
        <fullName evidence="1">Sps4 protein</fullName>
    </submittedName>
</protein>
<proteinExistence type="predicted"/>
<accession>A0AAV5S4B8</accession>
<organism evidence="1 2">
    <name type="scientific">Maudiozyma humilis</name>
    <name type="common">Sour dough yeast</name>
    <name type="synonym">Kazachstania humilis</name>
    <dbReference type="NCBI Taxonomy" id="51915"/>
    <lineage>
        <taxon>Eukaryota</taxon>
        <taxon>Fungi</taxon>
        <taxon>Dikarya</taxon>
        <taxon>Ascomycota</taxon>
        <taxon>Saccharomycotina</taxon>
        <taxon>Saccharomycetes</taxon>
        <taxon>Saccharomycetales</taxon>
        <taxon>Saccharomycetaceae</taxon>
        <taxon>Maudiozyma</taxon>
    </lineage>
</organism>
<name>A0AAV5S4B8_MAUHU</name>
<comment type="caution">
    <text evidence="1">The sequence shown here is derived from an EMBL/GenBank/DDBJ whole genome shotgun (WGS) entry which is preliminary data.</text>
</comment>
<gene>
    <name evidence="1" type="ORF">DAKH74_051800</name>
</gene>
<reference evidence="1 2" key="1">
    <citation type="journal article" date="2023" name="Elife">
        <title>Identification of key yeast species and microbe-microbe interactions impacting larval growth of Drosophila in the wild.</title>
        <authorList>
            <person name="Mure A."/>
            <person name="Sugiura Y."/>
            <person name="Maeda R."/>
            <person name="Honda K."/>
            <person name="Sakurai N."/>
            <person name="Takahashi Y."/>
            <person name="Watada M."/>
            <person name="Katoh T."/>
            <person name="Gotoh A."/>
            <person name="Gotoh Y."/>
            <person name="Taniguchi I."/>
            <person name="Nakamura K."/>
            <person name="Hayashi T."/>
            <person name="Katayama T."/>
            <person name="Uemura T."/>
            <person name="Hattori Y."/>
        </authorList>
    </citation>
    <scope>NUCLEOTIDE SEQUENCE [LARGE SCALE GENOMIC DNA]</scope>
    <source>
        <strain evidence="1 2">KH-74</strain>
    </source>
</reference>
<evidence type="ECO:0000313" key="2">
    <source>
        <dbReference type="Proteomes" id="UP001377567"/>
    </source>
</evidence>
<dbReference type="AlphaFoldDB" id="A0AAV5S4B8"/>
<dbReference type="EMBL" id="BTGD01000025">
    <property type="protein sequence ID" value="GMM58563.1"/>
    <property type="molecule type" value="Genomic_DNA"/>
</dbReference>
<keyword evidence="2" id="KW-1185">Reference proteome</keyword>
<sequence>MNQIPVVTADITEMTSEQPVGPVPPMTETNIVNNVVDQPENVATTGGIAYKSTCKDKINGNCDGSCKNIHHFKTLQHLNSIRLYAEAKEKVDKISVVRIFKANTRPLCEHITRSSPFVKMQFLTDFVDRTTLSTIELTEKCLPSIKTVSTSDVVEAIKYPIVTPIKLTKDVKDATVDFVTYFAYRPYHNQVLKFRGFYNKKIINTKNRPLLRGVFDPIVGPLNDSAEAKVKAMFPDRKYHQKDTFCCETSRTLSLAYNFMEGSKYRTLHLLGKTMMLPFTTAQAFDTALNKHLDMQSDMGLRSTVKATNGALFELKKEMYQSLKRKTISRKITSTVDQQAENSEGVQEGSDVHILPITLPEESQTGSAQADAALLTTDITPEAMVSNPEVSNVTFVPTY</sequence>
<dbReference type="Pfam" id="PF17316">
    <property type="entry name" value="Perilipin_2"/>
    <property type="match status" value="1"/>
</dbReference>
<evidence type="ECO:0000313" key="1">
    <source>
        <dbReference type="EMBL" id="GMM58563.1"/>
    </source>
</evidence>
<dbReference type="Proteomes" id="UP001377567">
    <property type="component" value="Unassembled WGS sequence"/>
</dbReference>